<comment type="caution">
    <text evidence="1">The sequence shown here is derived from an EMBL/GenBank/DDBJ whole genome shotgun (WGS) entry which is preliminary data.</text>
</comment>
<keyword evidence="2" id="KW-1185">Reference proteome</keyword>
<reference evidence="1 2" key="1">
    <citation type="submission" date="2023-12" db="EMBL/GenBank/DDBJ databases">
        <title>'Antibacterial potential of Stenotrophomonas maltophilia cystic fibrosis isolates' (manuscript under preparation).</title>
        <authorList>
            <person name="Crisan C.V."/>
            <person name="Pettis M."/>
            <person name="Goldberg J.B."/>
        </authorList>
    </citation>
    <scope>NUCLEOTIDE SEQUENCE [LARGE SCALE GENOMIC DNA]</scope>
    <source>
        <strain evidence="1 2">CCV155</strain>
    </source>
</reference>
<dbReference type="EMBL" id="JAXUAC010000032">
    <property type="protein sequence ID" value="MDZ7513370.1"/>
    <property type="molecule type" value="Genomic_DNA"/>
</dbReference>
<proteinExistence type="predicted"/>
<evidence type="ECO:0000313" key="1">
    <source>
        <dbReference type="EMBL" id="MDZ7513370.1"/>
    </source>
</evidence>
<accession>A0ABU5MKS4</accession>
<organism evidence="1 2">
    <name type="scientific">Stenotrophomonas muris</name>
    <dbReference type="NCBI Taxonomy" id="2963283"/>
    <lineage>
        <taxon>Bacteria</taxon>
        <taxon>Pseudomonadati</taxon>
        <taxon>Pseudomonadota</taxon>
        <taxon>Gammaproteobacteria</taxon>
        <taxon>Lysobacterales</taxon>
        <taxon>Lysobacteraceae</taxon>
        <taxon>Stenotrophomonas</taxon>
    </lineage>
</organism>
<protein>
    <submittedName>
        <fullName evidence="1">Uncharacterized protein</fullName>
    </submittedName>
</protein>
<dbReference type="Proteomes" id="UP001290894">
    <property type="component" value="Unassembled WGS sequence"/>
</dbReference>
<evidence type="ECO:0000313" key="2">
    <source>
        <dbReference type="Proteomes" id="UP001290894"/>
    </source>
</evidence>
<gene>
    <name evidence="1" type="ORF">U5F72_16270</name>
</gene>
<dbReference type="RefSeq" id="WP_262225309.1">
    <property type="nucleotide sequence ID" value="NZ_JAXUAC010000032.1"/>
</dbReference>
<name>A0ABU5MKS4_9GAMM</name>
<feature type="non-terminal residue" evidence="1">
    <location>
        <position position="1"/>
    </location>
</feature>
<sequence>AGTRIWPASGRHYHGCSPACEASRMLTLQRGSHHGLLVAPRWPSTHIQLEEEVLQRLLDAQAMLPAGLRLLLTRGFEPSHSRLGSFRRGVRWLGIALFRACYPQRHDEVDAIFGANGHDIDGRHIDVSLVLHGKRLRLLPVGVFTPPRWQDRRVARHAEAVARVKRSLQRCGFKLHHNPTEALQIHCDYRPR</sequence>